<sequence>MSGAITSDGLLDPGLLRSFAAVAEVGSVSEAARVLGVVQPALSRQLQRLERQSGLELFDRSAGRLVLTPTGAAFREIAEQLLQQHRAAASAVRILAAGRLTEFSLASPGTTLIDVVIPFVATLGRDDPRARVAETQLDDSLIDAVRHHDLVVMPSAPHDDVASLPLAMLPVWAYVAPGHRWAPRADADGAVALTELAEEPLTLPARSFKARRVLDGAFEVAGLGPCAVTEANSGRVAQALVATGAGAAVVTEDPAFDLVPLRITTGDGPLSVTLHAAWRPDHYAAEQIAAMAARLQGFVRRRYLD</sequence>
<dbReference type="RefSeq" id="WP_184241087.1">
    <property type="nucleotide sequence ID" value="NZ_JACHNA010000001.1"/>
</dbReference>
<evidence type="ECO:0000256" key="4">
    <source>
        <dbReference type="ARBA" id="ARBA00023163"/>
    </source>
</evidence>
<dbReference type="InterPro" id="IPR036388">
    <property type="entry name" value="WH-like_DNA-bd_sf"/>
</dbReference>
<dbReference type="Pfam" id="PF00126">
    <property type="entry name" value="HTH_1"/>
    <property type="match status" value="1"/>
</dbReference>
<evidence type="ECO:0000313" key="7">
    <source>
        <dbReference type="Proteomes" id="UP000540191"/>
    </source>
</evidence>
<keyword evidence="4" id="KW-0804">Transcription</keyword>
<dbReference type="PANTHER" id="PTHR30346:SF28">
    <property type="entry name" value="HTH-TYPE TRANSCRIPTIONAL REGULATOR CYNR"/>
    <property type="match status" value="1"/>
</dbReference>
<gene>
    <name evidence="6" type="ORF">HDA30_000630</name>
</gene>
<evidence type="ECO:0000259" key="5">
    <source>
        <dbReference type="PROSITE" id="PS50931"/>
    </source>
</evidence>
<proteinExistence type="inferred from homology"/>
<evidence type="ECO:0000256" key="3">
    <source>
        <dbReference type="ARBA" id="ARBA00023125"/>
    </source>
</evidence>
<dbReference type="FunFam" id="1.10.10.10:FF:000001">
    <property type="entry name" value="LysR family transcriptional regulator"/>
    <property type="match status" value="1"/>
</dbReference>
<dbReference type="Gene3D" id="1.10.10.10">
    <property type="entry name" value="Winged helix-like DNA-binding domain superfamily/Winged helix DNA-binding domain"/>
    <property type="match status" value="1"/>
</dbReference>
<name>A0A7W7M2S6_9MICC</name>
<dbReference type="InterPro" id="IPR000847">
    <property type="entry name" value="LysR_HTH_N"/>
</dbReference>
<protein>
    <submittedName>
        <fullName evidence="6">DNA-binding transcriptional LysR family regulator</fullName>
    </submittedName>
</protein>
<dbReference type="PROSITE" id="PS50931">
    <property type="entry name" value="HTH_LYSR"/>
    <property type="match status" value="1"/>
</dbReference>
<dbReference type="CDD" id="cd05466">
    <property type="entry name" value="PBP2_LTTR_substrate"/>
    <property type="match status" value="1"/>
</dbReference>
<dbReference type="PRINTS" id="PR00039">
    <property type="entry name" value="HTHLYSR"/>
</dbReference>
<organism evidence="6 7">
    <name type="scientific">Micrococcus cohnii</name>
    <dbReference type="NCBI Taxonomy" id="993416"/>
    <lineage>
        <taxon>Bacteria</taxon>
        <taxon>Bacillati</taxon>
        <taxon>Actinomycetota</taxon>
        <taxon>Actinomycetes</taxon>
        <taxon>Micrococcales</taxon>
        <taxon>Micrococcaceae</taxon>
        <taxon>Micrococcus</taxon>
    </lineage>
</organism>
<dbReference type="InterPro" id="IPR036390">
    <property type="entry name" value="WH_DNA-bd_sf"/>
</dbReference>
<reference evidence="6 7" key="1">
    <citation type="submission" date="2020-08" db="EMBL/GenBank/DDBJ databases">
        <title>Sequencing the genomes of 1000 actinobacteria strains.</title>
        <authorList>
            <person name="Klenk H.-P."/>
        </authorList>
    </citation>
    <scope>NUCLEOTIDE SEQUENCE [LARGE SCALE GENOMIC DNA]</scope>
    <source>
        <strain evidence="6 7">DSM 23974</strain>
    </source>
</reference>
<keyword evidence="7" id="KW-1185">Reference proteome</keyword>
<dbReference type="EMBL" id="JACHNA010000001">
    <property type="protein sequence ID" value="MBB4735122.1"/>
    <property type="molecule type" value="Genomic_DNA"/>
</dbReference>
<evidence type="ECO:0000256" key="1">
    <source>
        <dbReference type="ARBA" id="ARBA00009437"/>
    </source>
</evidence>
<dbReference type="GO" id="GO:0032993">
    <property type="term" value="C:protein-DNA complex"/>
    <property type="evidence" value="ECO:0007669"/>
    <property type="project" value="TreeGrafter"/>
</dbReference>
<dbReference type="AlphaFoldDB" id="A0A7W7M2S6"/>
<dbReference type="GO" id="GO:0003677">
    <property type="term" value="F:DNA binding"/>
    <property type="evidence" value="ECO:0007669"/>
    <property type="project" value="UniProtKB-KW"/>
</dbReference>
<dbReference type="Gene3D" id="3.40.190.290">
    <property type="match status" value="1"/>
</dbReference>
<evidence type="ECO:0000256" key="2">
    <source>
        <dbReference type="ARBA" id="ARBA00023015"/>
    </source>
</evidence>
<dbReference type="PANTHER" id="PTHR30346">
    <property type="entry name" value="TRANSCRIPTIONAL DUAL REGULATOR HCAR-RELATED"/>
    <property type="match status" value="1"/>
</dbReference>
<dbReference type="Proteomes" id="UP000540191">
    <property type="component" value="Unassembled WGS sequence"/>
</dbReference>
<evidence type="ECO:0000313" key="6">
    <source>
        <dbReference type="EMBL" id="MBB4735122.1"/>
    </source>
</evidence>
<keyword evidence="2" id="KW-0805">Transcription regulation</keyword>
<dbReference type="InterPro" id="IPR005119">
    <property type="entry name" value="LysR_subst-bd"/>
</dbReference>
<comment type="caution">
    <text evidence="6">The sequence shown here is derived from an EMBL/GenBank/DDBJ whole genome shotgun (WGS) entry which is preliminary data.</text>
</comment>
<dbReference type="SUPFAM" id="SSF53850">
    <property type="entry name" value="Periplasmic binding protein-like II"/>
    <property type="match status" value="1"/>
</dbReference>
<dbReference type="SUPFAM" id="SSF46785">
    <property type="entry name" value="Winged helix' DNA-binding domain"/>
    <property type="match status" value="1"/>
</dbReference>
<dbReference type="GO" id="GO:0003700">
    <property type="term" value="F:DNA-binding transcription factor activity"/>
    <property type="evidence" value="ECO:0007669"/>
    <property type="project" value="InterPro"/>
</dbReference>
<comment type="similarity">
    <text evidence="1">Belongs to the LysR transcriptional regulatory family.</text>
</comment>
<feature type="domain" description="HTH lysR-type" evidence="5">
    <location>
        <begin position="11"/>
        <end position="68"/>
    </location>
</feature>
<accession>A0A7W7M2S6</accession>
<dbReference type="Pfam" id="PF03466">
    <property type="entry name" value="LysR_substrate"/>
    <property type="match status" value="1"/>
</dbReference>
<keyword evidence="3 6" id="KW-0238">DNA-binding</keyword>